<name>A0ABV2NY86_9CORY</name>
<sequence>MIRRAIRVSYPQVGPGGIDRPNFGRKLTAMTSFTDLVDTLAGAVDALAEFDDQYAIRAGLDPNQVSAWAGVREVYFGATSYTRKQARALQLARRFSLHQLVLIERRLKRLPVNERWAPRLELLQVSGNYRALEQAARDLLPDDNRTPEDGVRFSKSKNGKRKFSGSGDEHVLAALEQRLRDGLDTSRPAGPQMFSRLTEILEGDAGVQVPVPRPIVAVAAEQHVAILADSGDDVLLGLTDGTTITGTEYVAALMGEMFPSEVALVHPEAGPVNLYRTQRVANSKQRDLARIATPMCPVPGCRVSADLCEFHHIQAWSQGGETNLANLVPLCRYHNRVNHDDPRHTNRRGRIERIRGRPVWVSPRGHPVANTVHPYGVMELLFPSGSAPRR</sequence>
<evidence type="ECO:0000313" key="3">
    <source>
        <dbReference type="EMBL" id="MET3944545.1"/>
    </source>
</evidence>
<dbReference type="SMART" id="SM00507">
    <property type="entry name" value="HNHc"/>
    <property type="match status" value="1"/>
</dbReference>
<feature type="domain" description="HNH nuclease" evidence="2">
    <location>
        <begin position="284"/>
        <end position="336"/>
    </location>
</feature>
<dbReference type="Gene3D" id="1.10.30.50">
    <property type="match status" value="1"/>
</dbReference>
<feature type="compositionally biased region" description="Basic residues" evidence="1">
    <location>
        <begin position="154"/>
        <end position="163"/>
    </location>
</feature>
<organism evidence="3 4">
    <name type="scientific">Corynebacterium mucifaciens</name>
    <dbReference type="NCBI Taxonomy" id="57171"/>
    <lineage>
        <taxon>Bacteria</taxon>
        <taxon>Bacillati</taxon>
        <taxon>Actinomycetota</taxon>
        <taxon>Actinomycetes</taxon>
        <taxon>Mycobacteriales</taxon>
        <taxon>Corynebacteriaceae</taxon>
        <taxon>Corynebacterium</taxon>
    </lineage>
</organism>
<dbReference type="EMBL" id="JBEPNZ010000001">
    <property type="protein sequence ID" value="MET3944545.1"/>
    <property type="molecule type" value="Genomic_DNA"/>
</dbReference>
<keyword evidence="4" id="KW-1185">Reference proteome</keyword>
<dbReference type="CDD" id="cd00085">
    <property type="entry name" value="HNHc"/>
    <property type="match status" value="1"/>
</dbReference>
<dbReference type="Pfam" id="PF01844">
    <property type="entry name" value="HNH"/>
    <property type="match status" value="1"/>
</dbReference>
<proteinExistence type="predicted"/>
<dbReference type="InterPro" id="IPR002711">
    <property type="entry name" value="HNH"/>
</dbReference>
<dbReference type="InterPro" id="IPR003615">
    <property type="entry name" value="HNH_nuc"/>
</dbReference>
<evidence type="ECO:0000313" key="4">
    <source>
        <dbReference type="Proteomes" id="UP001549139"/>
    </source>
</evidence>
<gene>
    <name evidence="3" type="ORF">JOF50_001344</name>
</gene>
<reference evidence="3 4" key="1">
    <citation type="submission" date="2024-06" db="EMBL/GenBank/DDBJ databases">
        <title>Sequencing the genomes of 1000 actinobacteria strains.</title>
        <authorList>
            <person name="Klenk H.-P."/>
        </authorList>
    </citation>
    <scope>NUCLEOTIDE SEQUENCE [LARGE SCALE GENOMIC DNA]</scope>
    <source>
        <strain evidence="3 4">DSM 44265</strain>
    </source>
</reference>
<accession>A0ABV2NY86</accession>
<feature type="compositionally biased region" description="Basic and acidic residues" evidence="1">
    <location>
        <begin position="140"/>
        <end position="152"/>
    </location>
</feature>
<protein>
    <recommendedName>
        <fullName evidence="2">HNH nuclease domain-containing protein</fullName>
    </recommendedName>
</protein>
<evidence type="ECO:0000259" key="2">
    <source>
        <dbReference type="SMART" id="SM00507"/>
    </source>
</evidence>
<dbReference type="Proteomes" id="UP001549139">
    <property type="component" value="Unassembled WGS sequence"/>
</dbReference>
<evidence type="ECO:0000256" key="1">
    <source>
        <dbReference type="SAM" id="MobiDB-lite"/>
    </source>
</evidence>
<comment type="caution">
    <text evidence="3">The sequence shown here is derived from an EMBL/GenBank/DDBJ whole genome shotgun (WGS) entry which is preliminary data.</text>
</comment>
<feature type="region of interest" description="Disordered" evidence="1">
    <location>
        <begin position="140"/>
        <end position="165"/>
    </location>
</feature>